<organism evidence="2 3">
    <name type="scientific">Daejeonella lutea</name>
    <dbReference type="NCBI Taxonomy" id="572036"/>
    <lineage>
        <taxon>Bacteria</taxon>
        <taxon>Pseudomonadati</taxon>
        <taxon>Bacteroidota</taxon>
        <taxon>Sphingobacteriia</taxon>
        <taxon>Sphingobacteriales</taxon>
        <taxon>Sphingobacteriaceae</taxon>
        <taxon>Daejeonella</taxon>
    </lineage>
</organism>
<feature type="transmembrane region" description="Helical" evidence="1">
    <location>
        <begin position="7"/>
        <end position="28"/>
    </location>
</feature>
<feature type="transmembrane region" description="Helical" evidence="1">
    <location>
        <begin position="178"/>
        <end position="201"/>
    </location>
</feature>
<dbReference type="STRING" id="572036.SAMN05661099_2603"/>
<dbReference type="AlphaFoldDB" id="A0A1T5DUF1"/>
<keyword evidence="1" id="KW-0812">Transmembrane</keyword>
<gene>
    <name evidence="2" type="ORF">SAMN05661099_2603</name>
</gene>
<feature type="transmembrane region" description="Helical" evidence="1">
    <location>
        <begin position="79"/>
        <end position="105"/>
    </location>
</feature>
<reference evidence="3" key="1">
    <citation type="submission" date="2017-02" db="EMBL/GenBank/DDBJ databases">
        <authorList>
            <person name="Varghese N."/>
            <person name="Submissions S."/>
        </authorList>
    </citation>
    <scope>NUCLEOTIDE SEQUENCE [LARGE SCALE GENOMIC DNA]</scope>
    <source>
        <strain evidence="3">DSM 22385</strain>
    </source>
</reference>
<feature type="transmembrane region" description="Helical" evidence="1">
    <location>
        <begin position="146"/>
        <end position="166"/>
    </location>
</feature>
<feature type="transmembrane region" description="Helical" evidence="1">
    <location>
        <begin position="280"/>
        <end position="300"/>
    </location>
</feature>
<evidence type="ECO:0000313" key="2">
    <source>
        <dbReference type="EMBL" id="SKB75053.1"/>
    </source>
</evidence>
<evidence type="ECO:0000313" key="3">
    <source>
        <dbReference type="Proteomes" id="UP000189981"/>
    </source>
</evidence>
<name>A0A1T5DUF1_9SPHI</name>
<feature type="transmembrane region" description="Helical" evidence="1">
    <location>
        <begin position="398"/>
        <end position="420"/>
    </location>
</feature>
<dbReference type="Proteomes" id="UP000189981">
    <property type="component" value="Unassembled WGS sequence"/>
</dbReference>
<feature type="transmembrane region" description="Helical" evidence="1">
    <location>
        <begin position="117"/>
        <end position="134"/>
    </location>
</feature>
<accession>A0A1T5DUF1</accession>
<evidence type="ECO:0000256" key="1">
    <source>
        <dbReference type="SAM" id="Phobius"/>
    </source>
</evidence>
<feature type="transmembrane region" description="Helical" evidence="1">
    <location>
        <begin position="354"/>
        <end position="377"/>
    </location>
</feature>
<dbReference type="Pfam" id="PF18940">
    <property type="entry name" value="DUF5687"/>
    <property type="match status" value="1"/>
</dbReference>
<proteinExistence type="predicted"/>
<keyword evidence="1" id="KW-1133">Transmembrane helix</keyword>
<feature type="transmembrane region" description="Helical" evidence="1">
    <location>
        <begin position="426"/>
        <end position="446"/>
    </location>
</feature>
<feature type="transmembrane region" description="Helical" evidence="1">
    <location>
        <begin position="40"/>
        <end position="58"/>
    </location>
</feature>
<dbReference type="EMBL" id="FUYR01000002">
    <property type="protein sequence ID" value="SKB75053.1"/>
    <property type="molecule type" value="Genomic_DNA"/>
</dbReference>
<feature type="transmembrane region" description="Helical" evidence="1">
    <location>
        <begin position="257"/>
        <end position="274"/>
    </location>
</feature>
<feature type="transmembrane region" description="Helical" evidence="1">
    <location>
        <begin position="329"/>
        <end position="348"/>
    </location>
</feature>
<keyword evidence="1" id="KW-0472">Membrane</keyword>
<keyword evidence="3" id="KW-1185">Reference proteome</keyword>
<dbReference type="InterPro" id="IPR043742">
    <property type="entry name" value="DUF5687"/>
</dbReference>
<sequence>MRIVMGILVAYLLLNVLVVAFFMDKILMKTFPGQDPLQTFNSFILYYFLMDLIMRFQLQELPTLSIRPYLHLPISKNQIANYLSLTSLATAFNLTPFLLTIPFLVKVLIPQYGVGAFWSYILAIFALTMHNHFFSLWLKRKVNLNAYWMLGFFALLLLVWALEFYFKVISISNVSKELFSAVIKNFLLSPMLLGIGLAAFLTNHNYLKSNLYLEELETSKTSAKSSTEIPYLNRFGLVGDLAANELKLILRNKRPRSVLVMCLMFMLYGLIFYNNPKYDGYGHIVFCGMFMTGIFIINYGQFMFSWQSAHFDGILTSRIQAEDFFKSKFLIFDVLSTFCFLLTIPYVYFGWKVIIVHLIMYVWNLGVNTILVLYFANQNYKRIDLSKGGSFNWEGVGASQWILSIPLLITPFLIYLPLSYFDYPKIGLAAIAIIGMIFIFSREFWLNKLVAIFNTKRYTIAEGFRKE</sequence>
<protein>
    <recommendedName>
        <fullName evidence="4">ABC-2 type transport system permease protein</fullName>
    </recommendedName>
</protein>
<evidence type="ECO:0008006" key="4">
    <source>
        <dbReference type="Google" id="ProtNLM"/>
    </source>
</evidence>